<accession>A0A9D1JQ20</accession>
<protein>
    <submittedName>
        <fullName evidence="2">Uncharacterized protein</fullName>
    </submittedName>
</protein>
<dbReference type="EMBL" id="DVIT01000015">
    <property type="protein sequence ID" value="HIS46741.1"/>
    <property type="molecule type" value="Genomic_DNA"/>
</dbReference>
<evidence type="ECO:0000313" key="3">
    <source>
        <dbReference type="Proteomes" id="UP000823927"/>
    </source>
</evidence>
<feature type="region of interest" description="Disordered" evidence="1">
    <location>
        <begin position="1"/>
        <end position="64"/>
    </location>
</feature>
<sequence>MKSQDPHKKKEKTPPIPERPDFDLEQEPEEFIKENSSYISGGKCAPDNNPFWEDGHNPLSSKGN</sequence>
<evidence type="ECO:0000313" key="2">
    <source>
        <dbReference type="EMBL" id="HIS46741.1"/>
    </source>
</evidence>
<dbReference type="Proteomes" id="UP000823927">
    <property type="component" value="Unassembled WGS sequence"/>
</dbReference>
<dbReference type="AlphaFoldDB" id="A0A9D1JQ20"/>
<reference evidence="2" key="1">
    <citation type="submission" date="2020-10" db="EMBL/GenBank/DDBJ databases">
        <authorList>
            <person name="Gilroy R."/>
        </authorList>
    </citation>
    <scope>NUCLEOTIDE SEQUENCE</scope>
    <source>
        <strain evidence="2">CHK178-757</strain>
    </source>
</reference>
<evidence type="ECO:0000256" key="1">
    <source>
        <dbReference type="SAM" id="MobiDB-lite"/>
    </source>
</evidence>
<gene>
    <name evidence="2" type="ORF">IAB46_04110</name>
</gene>
<proteinExistence type="predicted"/>
<comment type="caution">
    <text evidence="2">The sequence shown here is derived from an EMBL/GenBank/DDBJ whole genome shotgun (WGS) entry which is preliminary data.</text>
</comment>
<name>A0A9D1JQ20_9FIRM</name>
<reference evidence="2" key="2">
    <citation type="journal article" date="2021" name="PeerJ">
        <title>Extensive microbial diversity within the chicken gut microbiome revealed by metagenomics and culture.</title>
        <authorList>
            <person name="Gilroy R."/>
            <person name="Ravi A."/>
            <person name="Getino M."/>
            <person name="Pursley I."/>
            <person name="Horton D.L."/>
            <person name="Alikhan N.F."/>
            <person name="Baker D."/>
            <person name="Gharbi K."/>
            <person name="Hall N."/>
            <person name="Watson M."/>
            <person name="Adriaenssens E.M."/>
            <person name="Foster-Nyarko E."/>
            <person name="Jarju S."/>
            <person name="Secka A."/>
            <person name="Antonio M."/>
            <person name="Oren A."/>
            <person name="Chaudhuri R.R."/>
            <person name="La Ragione R."/>
            <person name="Hildebrand F."/>
            <person name="Pallen M.J."/>
        </authorList>
    </citation>
    <scope>NUCLEOTIDE SEQUENCE</scope>
    <source>
        <strain evidence="2">CHK178-757</strain>
    </source>
</reference>
<organism evidence="2 3">
    <name type="scientific">Candidatus Scybalocola faecigallinarum</name>
    <dbReference type="NCBI Taxonomy" id="2840941"/>
    <lineage>
        <taxon>Bacteria</taxon>
        <taxon>Bacillati</taxon>
        <taxon>Bacillota</taxon>
        <taxon>Clostridia</taxon>
        <taxon>Lachnospirales</taxon>
        <taxon>Lachnospiraceae</taxon>
        <taxon>Lachnospiraceae incertae sedis</taxon>
        <taxon>Candidatus Scybalocola (ex Gilroy et al. 2021)</taxon>
    </lineage>
</organism>